<dbReference type="PANTHER" id="PTHR39321:SF3">
    <property type="entry name" value="PHOSPHOPANTETHEINE ADENYLYLTRANSFERASE"/>
    <property type="match status" value="1"/>
</dbReference>
<keyword evidence="7 11" id="KW-0547">Nucleotide-binding</keyword>
<dbReference type="NCBIfam" id="TIGR00125">
    <property type="entry name" value="cyt_tran_rel"/>
    <property type="match status" value="1"/>
</dbReference>
<evidence type="ECO:0000256" key="6">
    <source>
        <dbReference type="ARBA" id="ARBA00022695"/>
    </source>
</evidence>
<accession>A0A2N7VRZ5</accession>
<keyword evidence="15" id="KW-1185">Reference proteome</keyword>
<evidence type="ECO:0000256" key="7">
    <source>
        <dbReference type="ARBA" id="ARBA00022741"/>
    </source>
</evidence>
<sequence length="339" mass="36186">MASASARFKTTVAAATSNSISSTTAARCSVCKAAGAPSRFCCRCRRWPIGVTTGDPNRARPKRGFTAISSRRAIGHEASRSTAKDRHLNSTRPAPSRCATGAQPLPRRVGLLGGTFDPIHNGHLALARRFADLLSLTELVLLPAGQPYQKAGVSAAQHRLAMTRAAAATLALPGVAVTVATDEIEHEGPTYTVETLARWRAREGEDTSLSLLIGADQLLRLDTWHDWRKLFDYAHVCAATRPGFDLSSLSPALAQELGPRRADANTLRCTRAGCLLVDDTLALDVSATDIRAHLKAKLAHDAAAGRTTAAVPGATHTPAPEPIPAAVWDYILQHHLYHP</sequence>
<keyword evidence="4 11" id="KW-0662">Pyridine nucleotide biosynthesis</keyword>
<dbReference type="Proteomes" id="UP000235347">
    <property type="component" value="Unassembled WGS sequence"/>
</dbReference>
<comment type="similarity">
    <text evidence="3 11">Belongs to the NadD family.</text>
</comment>
<comment type="catalytic activity">
    <reaction evidence="10 11">
        <text>nicotinate beta-D-ribonucleotide + ATP + H(+) = deamido-NAD(+) + diphosphate</text>
        <dbReference type="Rhea" id="RHEA:22860"/>
        <dbReference type="ChEBI" id="CHEBI:15378"/>
        <dbReference type="ChEBI" id="CHEBI:30616"/>
        <dbReference type="ChEBI" id="CHEBI:33019"/>
        <dbReference type="ChEBI" id="CHEBI:57502"/>
        <dbReference type="ChEBI" id="CHEBI:58437"/>
        <dbReference type="EC" id="2.7.7.18"/>
    </reaction>
</comment>
<evidence type="ECO:0000256" key="11">
    <source>
        <dbReference type="HAMAP-Rule" id="MF_00244"/>
    </source>
</evidence>
<name>A0A2N7VRZ5_9BURK</name>
<dbReference type="UniPathway" id="UPA00253">
    <property type="reaction ID" value="UER00332"/>
</dbReference>
<comment type="caution">
    <text evidence="14">The sequence shown here is derived from an EMBL/GenBank/DDBJ whole genome shotgun (WGS) entry which is preliminary data.</text>
</comment>
<evidence type="ECO:0000256" key="3">
    <source>
        <dbReference type="ARBA" id="ARBA00009014"/>
    </source>
</evidence>
<dbReference type="NCBIfam" id="NF005410">
    <property type="entry name" value="PRK06973.1"/>
    <property type="match status" value="1"/>
</dbReference>
<feature type="region of interest" description="Disordered" evidence="12">
    <location>
        <begin position="74"/>
        <end position="102"/>
    </location>
</feature>
<comment type="function">
    <text evidence="1 11">Catalyzes the reversible adenylation of nicotinate mononucleotide (NaMN) to nicotinic acid adenine dinucleotide (NaAD).</text>
</comment>
<evidence type="ECO:0000256" key="1">
    <source>
        <dbReference type="ARBA" id="ARBA00002324"/>
    </source>
</evidence>
<dbReference type="GO" id="GO:0005524">
    <property type="term" value="F:ATP binding"/>
    <property type="evidence" value="ECO:0007669"/>
    <property type="project" value="UniProtKB-KW"/>
</dbReference>
<evidence type="ECO:0000313" key="15">
    <source>
        <dbReference type="Proteomes" id="UP000235347"/>
    </source>
</evidence>
<dbReference type="InterPro" id="IPR014729">
    <property type="entry name" value="Rossmann-like_a/b/a_fold"/>
</dbReference>
<dbReference type="Gene3D" id="3.40.50.620">
    <property type="entry name" value="HUPs"/>
    <property type="match status" value="1"/>
</dbReference>
<evidence type="ECO:0000313" key="14">
    <source>
        <dbReference type="EMBL" id="PMS19927.1"/>
    </source>
</evidence>
<feature type="domain" description="Cytidyltransferase-like" evidence="13">
    <location>
        <begin position="111"/>
        <end position="292"/>
    </location>
</feature>
<keyword evidence="9 11" id="KW-0520">NAD</keyword>
<organism evidence="14 15">
    <name type="scientific">Trinickia soli</name>
    <dbReference type="NCBI Taxonomy" id="380675"/>
    <lineage>
        <taxon>Bacteria</taxon>
        <taxon>Pseudomonadati</taxon>
        <taxon>Pseudomonadota</taxon>
        <taxon>Betaproteobacteria</taxon>
        <taxon>Burkholderiales</taxon>
        <taxon>Burkholderiaceae</taxon>
        <taxon>Trinickia</taxon>
    </lineage>
</organism>
<gene>
    <name evidence="11" type="primary">nadD</name>
    <name evidence="14" type="ORF">C0Z19_20925</name>
</gene>
<keyword evidence="8 11" id="KW-0067">ATP-binding</keyword>
<dbReference type="SUPFAM" id="SSF52374">
    <property type="entry name" value="Nucleotidylyl transferase"/>
    <property type="match status" value="1"/>
</dbReference>
<dbReference type="EMBL" id="PNYB01000020">
    <property type="protein sequence ID" value="PMS19927.1"/>
    <property type="molecule type" value="Genomic_DNA"/>
</dbReference>
<evidence type="ECO:0000256" key="9">
    <source>
        <dbReference type="ARBA" id="ARBA00023027"/>
    </source>
</evidence>
<evidence type="ECO:0000259" key="13">
    <source>
        <dbReference type="Pfam" id="PF01467"/>
    </source>
</evidence>
<dbReference type="InterPro" id="IPR005248">
    <property type="entry name" value="NadD/NMNAT"/>
</dbReference>
<comment type="pathway">
    <text evidence="2 11">Cofactor biosynthesis; NAD(+) biosynthesis; deamido-NAD(+) from nicotinate D-ribonucleotide: step 1/1.</text>
</comment>
<evidence type="ECO:0000256" key="4">
    <source>
        <dbReference type="ARBA" id="ARBA00022642"/>
    </source>
</evidence>
<dbReference type="NCBIfam" id="TIGR00482">
    <property type="entry name" value="nicotinate (nicotinamide) nucleotide adenylyltransferase"/>
    <property type="match status" value="1"/>
</dbReference>
<reference evidence="14 15" key="1">
    <citation type="submission" date="2018-01" db="EMBL/GenBank/DDBJ databases">
        <title>Whole genome analyses suggest that Burkholderia sensu lato contains two further novel genera in the rhizoxinica-symbiotica group Mycetohabitans gen. nov., and Trinickia gen. nov.: implications for the evolution of diazotrophy and nodulation in the Burkholderiaceae.</title>
        <authorList>
            <person name="Estrada-de los Santos P."/>
            <person name="Palmer M."/>
            <person name="Chavez-Ramirez B."/>
            <person name="Beukes C."/>
            <person name="Steenkamp E.T."/>
            <person name="Hirsch A.M."/>
            <person name="Manyaka P."/>
            <person name="Maluk M."/>
            <person name="Lafos M."/>
            <person name="Crook M."/>
            <person name="Gross E."/>
            <person name="Simon M.F."/>
            <person name="Bueno dos Reis Junior F."/>
            <person name="Poole P.S."/>
            <person name="Venter S.N."/>
            <person name="James E.K."/>
        </authorList>
    </citation>
    <scope>NUCLEOTIDE SEQUENCE [LARGE SCALE GENOMIC DNA]</scope>
    <source>
        <strain evidence="14 15">GP25-8</strain>
    </source>
</reference>
<evidence type="ECO:0000256" key="12">
    <source>
        <dbReference type="SAM" id="MobiDB-lite"/>
    </source>
</evidence>
<dbReference type="HAMAP" id="MF_00244">
    <property type="entry name" value="NaMN_adenylyltr"/>
    <property type="match status" value="1"/>
</dbReference>
<evidence type="ECO:0000256" key="10">
    <source>
        <dbReference type="ARBA" id="ARBA00048721"/>
    </source>
</evidence>
<dbReference type="PANTHER" id="PTHR39321">
    <property type="entry name" value="NICOTINATE-NUCLEOTIDE ADENYLYLTRANSFERASE-RELATED"/>
    <property type="match status" value="1"/>
</dbReference>
<dbReference type="GO" id="GO:0009435">
    <property type="term" value="P:NAD+ biosynthetic process"/>
    <property type="evidence" value="ECO:0007669"/>
    <property type="project" value="UniProtKB-UniRule"/>
</dbReference>
<proteinExistence type="inferred from homology"/>
<evidence type="ECO:0000256" key="2">
    <source>
        <dbReference type="ARBA" id="ARBA00005019"/>
    </source>
</evidence>
<dbReference type="GO" id="GO:0004515">
    <property type="term" value="F:nicotinate-nucleotide adenylyltransferase activity"/>
    <property type="evidence" value="ECO:0007669"/>
    <property type="project" value="UniProtKB-UniRule"/>
</dbReference>
<dbReference type="EC" id="2.7.7.18" evidence="11"/>
<dbReference type="Pfam" id="PF01467">
    <property type="entry name" value="CTP_transf_like"/>
    <property type="match status" value="1"/>
</dbReference>
<dbReference type="CDD" id="cd02165">
    <property type="entry name" value="NMNAT"/>
    <property type="match status" value="1"/>
</dbReference>
<feature type="compositionally biased region" description="Basic and acidic residues" evidence="12">
    <location>
        <begin position="74"/>
        <end position="88"/>
    </location>
</feature>
<protein>
    <recommendedName>
        <fullName evidence="11">Probable nicotinate-nucleotide adenylyltransferase</fullName>
        <ecNumber evidence="11">2.7.7.18</ecNumber>
    </recommendedName>
    <alternativeName>
        <fullName evidence="11">Deamido-NAD(+) diphosphorylase</fullName>
    </alternativeName>
    <alternativeName>
        <fullName evidence="11">Deamido-NAD(+) pyrophosphorylase</fullName>
    </alternativeName>
    <alternativeName>
        <fullName evidence="11">Nicotinate mononucleotide adenylyltransferase</fullName>
        <shortName evidence="11">NaMN adenylyltransferase</shortName>
    </alternativeName>
</protein>
<evidence type="ECO:0000256" key="8">
    <source>
        <dbReference type="ARBA" id="ARBA00022840"/>
    </source>
</evidence>
<evidence type="ECO:0000256" key="5">
    <source>
        <dbReference type="ARBA" id="ARBA00022679"/>
    </source>
</evidence>
<keyword evidence="5 11" id="KW-0808">Transferase</keyword>
<dbReference type="InterPro" id="IPR004821">
    <property type="entry name" value="Cyt_trans-like"/>
</dbReference>
<keyword evidence="6 11" id="KW-0548">Nucleotidyltransferase</keyword>
<dbReference type="AlphaFoldDB" id="A0A2N7VRZ5"/>